<keyword evidence="1" id="KW-0235">DNA replication</keyword>
<evidence type="ECO:0000313" key="4">
    <source>
        <dbReference type="EMBL" id="KKM28026.1"/>
    </source>
</evidence>
<dbReference type="GO" id="GO:0004853">
    <property type="term" value="F:uroporphyrinogen decarboxylase activity"/>
    <property type="evidence" value="ECO:0007669"/>
    <property type="project" value="InterPro"/>
</dbReference>
<dbReference type="AlphaFoldDB" id="A0A0F9IKB5"/>
<evidence type="ECO:0000259" key="2">
    <source>
        <dbReference type="Pfam" id="PF00476"/>
    </source>
</evidence>
<evidence type="ECO:0008006" key="5">
    <source>
        <dbReference type="Google" id="ProtNLM"/>
    </source>
</evidence>
<feature type="domain" description="DNA-directed DNA polymerase family A palm" evidence="2">
    <location>
        <begin position="279"/>
        <end position="434"/>
    </location>
</feature>
<dbReference type="InterPro" id="IPR000257">
    <property type="entry name" value="Uroporphyrinogen_deCOase"/>
</dbReference>
<proteinExistence type="predicted"/>
<sequence length="455" mass="52218">MSDMTSQEIVRRAIEFDDPPRLPMRFGSLGVSDTHGVGWGQVGTGYGSGERSTVDEWHCRWQRTEVANMGQVKGHPLADLAGMADFPWPDADDPALYEGMEQRFEGAEGKYVTTGIFMLLFERMHALAGFEQTLMALYADRARMEALADRIVRFDLGIIRNISGRFGGRIHGFSFTDDWGTERATFIDPALWDDFFAPRYKRIFDACHDAGWHVWMHTCGKVNGIIEILIGIGLDVINLQQPRALGIEQIGRQFRGRICFESLCDIQATLPFKDAHAIGEEAAELLDMYFGIVEKLPDYFARQRRTVRNRHKVYNIFDRRRLFWGVETMKHFGGYKRQMGHVYRESYNFPVQSSASDIHSLATIRLDRDEWLRDNEAWIVASIHDSVMLEVDEAKAEEVARYVQELMRRTAHEATARIGRPWIVPVDVEWGPRWEVVTHKLHSDGTLEVMKEKAA</sequence>
<accession>A0A0F9IKB5</accession>
<dbReference type="GO" id="GO:0003677">
    <property type="term" value="F:DNA binding"/>
    <property type="evidence" value="ECO:0007669"/>
    <property type="project" value="InterPro"/>
</dbReference>
<dbReference type="InterPro" id="IPR043502">
    <property type="entry name" value="DNA/RNA_pol_sf"/>
</dbReference>
<dbReference type="GO" id="GO:0006261">
    <property type="term" value="P:DNA-templated DNA replication"/>
    <property type="evidence" value="ECO:0007669"/>
    <property type="project" value="InterPro"/>
</dbReference>
<dbReference type="GO" id="GO:0006302">
    <property type="term" value="P:double-strand break repair"/>
    <property type="evidence" value="ECO:0007669"/>
    <property type="project" value="TreeGrafter"/>
</dbReference>
<dbReference type="Gene3D" id="3.30.70.370">
    <property type="match status" value="1"/>
</dbReference>
<dbReference type="InterPro" id="IPR001098">
    <property type="entry name" value="DNA-dir_DNA_pol_A_palm_dom"/>
</dbReference>
<name>A0A0F9IKB5_9ZZZZ</name>
<feature type="domain" description="Uroporphyrinogen decarboxylase (URO-D)" evidence="3">
    <location>
        <begin position="126"/>
        <end position="241"/>
    </location>
</feature>
<dbReference type="PANTHER" id="PTHR10133:SF27">
    <property type="entry name" value="DNA POLYMERASE NU"/>
    <property type="match status" value="1"/>
</dbReference>
<reference evidence="4" key="1">
    <citation type="journal article" date="2015" name="Nature">
        <title>Complex archaea that bridge the gap between prokaryotes and eukaryotes.</title>
        <authorList>
            <person name="Spang A."/>
            <person name="Saw J.H."/>
            <person name="Jorgensen S.L."/>
            <person name="Zaremba-Niedzwiedzka K."/>
            <person name="Martijn J."/>
            <person name="Lind A.E."/>
            <person name="van Eijk R."/>
            <person name="Schleper C."/>
            <person name="Guy L."/>
            <person name="Ettema T.J."/>
        </authorList>
    </citation>
    <scope>NUCLEOTIDE SEQUENCE</scope>
</reference>
<dbReference type="Pfam" id="PF01208">
    <property type="entry name" value="URO-D"/>
    <property type="match status" value="1"/>
</dbReference>
<dbReference type="EMBL" id="LAZR01012206">
    <property type="protein sequence ID" value="KKM28026.1"/>
    <property type="molecule type" value="Genomic_DNA"/>
</dbReference>
<evidence type="ECO:0000259" key="3">
    <source>
        <dbReference type="Pfam" id="PF01208"/>
    </source>
</evidence>
<dbReference type="InterPro" id="IPR038071">
    <property type="entry name" value="UROD/MetE-like_sf"/>
</dbReference>
<protein>
    <recommendedName>
        <fullName evidence="5">DNA-directed DNA polymerase family A palm domain-containing protein</fullName>
    </recommendedName>
</protein>
<dbReference type="Gene3D" id="3.20.20.210">
    <property type="match status" value="1"/>
</dbReference>
<evidence type="ECO:0000256" key="1">
    <source>
        <dbReference type="ARBA" id="ARBA00022705"/>
    </source>
</evidence>
<dbReference type="InterPro" id="IPR002298">
    <property type="entry name" value="DNA_polymerase_A"/>
</dbReference>
<dbReference type="GO" id="GO:0006779">
    <property type="term" value="P:porphyrin-containing compound biosynthetic process"/>
    <property type="evidence" value="ECO:0007669"/>
    <property type="project" value="InterPro"/>
</dbReference>
<dbReference type="SUPFAM" id="SSF51726">
    <property type="entry name" value="UROD/MetE-like"/>
    <property type="match status" value="1"/>
</dbReference>
<comment type="caution">
    <text evidence="4">The sequence shown here is derived from an EMBL/GenBank/DDBJ whole genome shotgun (WGS) entry which is preliminary data.</text>
</comment>
<organism evidence="4">
    <name type="scientific">marine sediment metagenome</name>
    <dbReference type="NCBI Taxonomy" id="412755"/>
    <lineage>
        <taxon>unclassified sequences</taxon>
        <taxon>metagenomes</taxon>
        <taxon>ecological metagenomes</taxon>
    </lineage>
</organism>
<dbReference type="PANTHER" id="PTHR10133">
    <property type="entry name" value="DNA POLYMERASE I"/>
    <property type="match status" value="1"/>
</dbReference>
<gene>
    <name evidence="4" type="ORF">LCGC14_1568800</name>
</gene>
<dbReference type="SUPFAM" id="SSF56672">
    <property type="entry name" value="DNA/RNA polymerases"/>
    <property type="match status" value="1"/>
</dbReference>
<dbReference type="GO" id="GO:0003887">
    <property type="term" value="F:DNA-directed DNA polymerase activity"/>
    <property type="evidence" value="ECO:0007669"/>
    <property type="project" value="InterPro"/>
</dbReference>
<dbReference type="Pfam" id="PF00476">
    <property type="entry name" value="DNA_pol_A"/>
    <property type="match status" value="1"/>
</dbReference>